<evidence type="ECO:0000259" key="1">
    <source>
        <dbReference type="Pfam" id="PF00501"/>
    </source>
</evidence>
<dbReference type="Gene3D" id="3.30.300.30">
    <property type="match status" value="1"/>
</dbReference>
<dbReference type="PANTHER" id="PTHR43767">
    <property type="entry name" value="LONG-CHAIN-FATTY-ACID--COA LIGASE"/>
    <property type="match status" value="1"/>
</dbReference>
<evidence type="ECO:0000313" key="3">
    <source>
        <dbReference type="EMBL" id="ELY37707.1"/>
    </source>
</evidence>
<dbReference type="InterPro" id="IPR050237">
    <property type="entry name" value="ATP-dep_AMP-bd_enzyme"/>
</dbReference>
<keyword evidence="4" id="KW-1185">Reference proteome</keyword>
<dbReference type="Pfam" id="PF00501">
    <property type="entry name" value="AMP-binding"/>
    <property type="match status" value="1"/>
</dbReference>
<feature type="domain" description="AMP-binding enzyme C-terminal" evidence="2">
    <location>
        <begin position="438"/>
        <end position="512"/>
    </location>
</feature>
<dbReference type="GO" id="GO:0016877">
    <property type="term" value="F:ligase activity, forming carbon-sulfur bonds"/>
    <property type="evidence" value="ECO:0007669"/>
    <property type="project" value="UniProtKB-ARBA"/>
</dbReference>
<dbReference type="RefSeq" id="WP_006092012.1">
    <property type="nucleotide sequence ID" value="NZ_AOHW01000045.1"/>
</dbReference>
<dbReference type="Proteomes" id="UP000011599">
    <property type="component" value="Unassembled WGS sequence"/>
</dbReference>
<dbReference type="SUPFAM" id="SSF56801">
    <property type="entry name" value="Acetyl-CoA synthetase-like"/>
    <property type="match status" value="1"/>
</dbReference>
<dbReference type="InterPro" id="IPR042099">
    <property type="entry name" value="ANL_N_sf"/>
</dbReference>
<dbReference type="Gene3D" id="3.40.50.12780">
    <property type="entry name" value="N-terminal domain of ligase-like"/>
    <property type="match status" value="1"/>
</dbReference>
<name>L9VL67_9EURY</name>
<dbReference type="EMBL" id="AOHW01000045">
    <property type="protein sequence ID" value="ELY37707.1"/>
    <property type="molecule type" value="Genomic_DNA"/>
</dbReference>
<gene>
    <name evidence="3" type="ORF">C496_19405</name>
</gene>
<feature type="domain" description="AMP-dependent synthetase/ligase" evidence="1">
    <location>
        <begin position="15"/>
        <end position="388"/>
    </location>
</feature>
<dbReference type="PATRIC" id="fig|1114856.3.peg.4017"/>
<dbReference type="Pfam" id="PF13193">
    <property type="entry name" value="AMP-binding_C"/>
    <property type="match status" value="1"/>
</dbReference>
<sequence>MPYSDNRAYTLKGCFESSLARNSERTALHFEETDETLTYADLDSQSNAVANALADRGVTPGDRVALMLSNRIEYIIADLAIIKAGAVKVPLNDMLTPDEFEYMLSDSGASTAIAGPKFTATLDSLHPDLPEIERLIAIAEGQSLPSAFTDFELLVAEGRSETAPTVDIEPSETVAHYYTGGTTGKPKGVIHSHRNMTMNVYAHAIELGITGDDTLLLMTPLPHSAGLFLWGGLLTGATMVVRDGFEPEHALQDIENRAISWTFMVPTMIYRLLDHAELDSFDTSTLETLVYGAAPMTANRLEAGLDEFGPVFLQFYGQTEVPNLITTFGKNEHQQAVNAGQDERLESAGQPCLMADVKVVDYESGEELPQGEIGEILATAPYTMEKYFERPDKTAETLVDGWVRTGDIGRIDQTGYLYLLDRDSDVIITGGMNVYSTEVEDALDRHPHIREVAVIGIPDPEWGEAIHAIVVSKTPSLTESDVTAFADENLADYKKPKSVEFVDDIPTTPYGKQDKVALRDRYWEGETRDIA</sequence>
<evidence type="ECO:0000313" key="4">
    <source>
        <dbReference type="Proteomes" id="UP000011599"/>
    </source>
</evidence>
<dbReference type="OrthoDB" id="193284at2157"/>
<evidence type="ECO:0000259" key="2">
    <source>
        <dbReference type="Pfam" id="PF13193"/>
    </source>
</evidence>
<dbReference type="InterPro" id="IPR025110">
    <property type="entry name" value="AMP-bd_C"/>
</dbReference>
<organism evidence="3 4">
    <name type="scientific">Natronorubrum tibetense GA33</name>
    <dbReference type="NCBI Taxonomy" id="1114856"/>
    <lineage>
        <taxon>Archaea</taxon>
        <taxon>Methanobacteriati</taxon>
        <taxon>Methanobacteriota</taxon>
        <taxon>Stenosarchaea group</taxon>
        <taxon>Halobacteria</taxon>
        <taxon>Halobacteriales</taxon>
        <taxon>Natrialbaceae</taxon>
        <taxon>Natronorubrum</taxon>
    </lineage>
</organism>
<dbReference type="eggNOG" id="arCOG00856">
    <property type="taxonomic scope" value="Archaea"/>
</dbReference>
<dbReference type="PANTHER" id="PTHR43767:SF7">
    <property type="entry name" value="MEDIUM_LONG-CHAIN-FATTY-ACID--COA LIGASE FADD8"/>
    <property type="match status" value="1"/>
</dbReference>
<dbReference type="STRING" id="1114856.GCA_000383975_04173"/>
<protein>
    <submittedName>
        <fullName evidence="3">AMP-dependent synthetase/ligase</fullName>
    </submittedName>
</protein>
<keyword evidence="3" id="KW-0436">Ligase</keyword>
<accession>L9VL67</accession>
<reference evidence="3 4" key="1">
    <citation type="journal article" date="2014" name="PLoS Genet.">
        <title>Phylogenetically driven sequencing of extremely halophilic archaea reveals strategies for static and dynamic osmo-response.</title>
        <authorList>
            <person name="Becker E.A."/>
            <person name="Seitzer P.M."/>
            <person name="Tritt A."/>
            <person name="Larsen D."/>
            <person name="Krusor M."/>
            <person name="Yao A.I."/>
            <person name="Wu D."/>
            <person name="Madern D."/>
            <person name="Eisen J.A."/>
            <person name="Darling A.E."/>
            <person name="Facciotti M.T."/>
        </authorList>
    </citation>
    <scope>NUCLEOTIDE SEQUENCE [LARGE SCALE GENOMIC DNA]</scope>
    <source>
        <strain evidence="3 4">GA33</strain>
    </source>
</reference>
<proteinExistence type="predicted"/>
<dbReference type="InterPro" id="IPR045851">
    <property type="entry name" value="AMP-bd_C_sf"/>
</dbReference>
<dbReference type="AlphaFoldDB" id="L9VL67"/>
<dbReference type="InterPro" id="IPR000873">
    <property type="entry name" value="AMP-dep_synth/lig_dom"/>
</dbReference>
<comment type="caution">
    <text evidence="3">The sequence shown here is derived from an EMBL/GenBank/DDBJ whole genome shotgun (WGS) entry which is preliminary data.</text>
</comment>